<comment type="subcellular location">
    <subcellularLocation>
        <location evidence="1">Membrane</location>
        <topology evidence="1">Single-pass type I membrane protein</topology>
    </subcellularLocation>
</comment>
<dbReference type="EMBL" id="QGKV02000832">
    <property type="protein sequence ID" value="KAF3545571.1"/>
    <property type="molecule type" value="Genomic_DNA"/>
</dbReference>
<dbReference type="InterPro" id="IPR001611">
    <property type="entry name" value="Leu-rich_rpt"/>
</dbReference>
<gene>
    <name evidence="9" type="ORF">DY000_02001645</name>
    <name evidence="8" type="ORF">F2Q70_00008200</name>
</gene>
<evidence type="ECO:0000256" key="2">
    <source>
        <dbReference type="ARBA" id="ARBA00022692"/>
    </source>
</evidence>
<keyword evidence="4" id="KW-1133">Transmembrane helix</keyword>
<dbReference type="GO" id="GO:0016020">
    <property type="term" value="C:membrane"/>
    <property type="evidence" value="ECO:0007669"/>
    <property type="project" value="UniProtKB-SubCell"/>
</dbReference>
<evidence type="ECO:0000256" key="3">
    <source>
        <dbReference type="ARBA" id="ARBA00022729"/>
    </source>
</evidence>
<keyword evidence="2" id="KW-0812">Transmembrane</keyword>
<dbReference type="PANTHER" id="PTHR48063">
    <property type="entry name" value="LRR RECEPTOR-LIKE KINASE"/>
    <property type="match status" value="1"/>
</dbReference>
<evidence type="ECO:0000256" key="7">
    <source>
        <dbReference type="ARBA" id="ARBA00023180"/>
    </source>
</evidence>
<evidence type="ECO:0000256" key="1">
    <source>
        <dbReference type="ARBA" id="ARBA00004479"/>
    </source>
</evidence>
<accession>A0A3N6R8H4</accession>
<dbReference type="Proteomes" id="UP000266723">
    <property type="component" value="Unassembled WGS sequence"/>
</dbReference>
<keyword evidence="3" id="KW-0732">Signal</keyword>
<keyword evidence="5" id="KW-0472">Membrane</keyword>
<reference evidence="9 10" key="3">
    <citation type="journal article" date="2020" name="BMC Genomics">
        <title>Intraspecific diversification of the crop wild relative Brassica cretica Lam. using demographic model selection.</title>
        <authorList>
            <person name="Kioukis A."/>
            <person name="Michalopoulou V.A."/>
            <person name="Briers L."/>
            <person name="Pirintsos S."/>
            <person name="Studholme D.J."/>
            <person name="Pavlidis P."/>
            <person name="Sarris P.F."/>
        </authorList>
    </citation>
    <scope>NUCLEOTIDE SEQUENCE [LARGE SCALE GENOMIC DNA]</scope>
    <source>
        <strain evidence="10">cv. PFS-1207/04</strain>
        <strain evidence="9">PFS-1207/04</strain>
    </source>
</reference>
<dbReference type="SUPFAM" id="SSF52058">
    <property type="entry name" value="L domain-like"/>
    <property type="match status" value="1"/>
</dbReference>
<reference evidence="9" key="2">
    <citation type="submission" date="2019-12" db="EMBL/GenBank/DDBJ databases">
        <authorList>
            <person name="Studholme D.J."/>
            <person name="Sarris P."/>
        </authorList>
    </citation>
    <scope>NUCLEOTIDE SEQUENCE</scope>
    <source>
        <strain evidence="9">PFS-1207/04</strain>
        <tissue evidence="9">Leaf</tissue>
    </source>
</reference>
<keyword evidence="6" id="KW-0675">Receptor</keyword>
<dbReference type="AlphaFoldDB" id="A0A3N6R8H4"/>
<name>A0A3N6R8H4_BRACR</name>
<evidence type="ECO:0000313" key="10">
    <source>
        <dbReference type="Proteomes" id="UP000266723"/>
    </source>
</evidence>
<evidence type="ECO:0000256" key="5">
    <source>
        <dbReference type="ARBA" id="ARBA00023136"/>
    </source>
</evidence>
<evidence type="ECO:0000256" key="6">
    <source>
        <dbReference type="ARBA" id="ARBA00023170"/>
    </source>
</evidence>
<organism evidence="8">
    <name type="scientific">Brassica cretica</name>
    <name type="common">Mustard</name>
    <dbReference type="NCBI Taxonomy" id="69181"/>
    <lineage>
        <taxon>Eukaryota</taxon>
        <taxon>Viridiplantae</taxon>
        <taxon>Streptophyta</taxon>
        <taxon>Embryophyta</taxon>
        <taxon>Tracheophyta</taxon>
        <taxon>Spermatophyta</taxon>
        <taxon>Magnoliopsida</taxon>
        <taxon>eudicotyledons</taxon>
        <taxon>Gunneridae</taxon>
        <taxon>Pentapetalae</taxon>
        <taxon>rosids</taxon>
        <taxon>malvids</taxon>
        <taxon>Brassicales</taxon>
        <taxon>Brassicaceae</taxon>
        <taxon>Brassiceae</taxon>
        <taxon>Brassica</taxon>
    </lineage>
</organism>
<evidence type="ECO:0000256" key="4">
    <source>
        <dbReference type="ARBA" id="ARBA00022989"/>
    </source>
</evidence>
<dbReference type="InterPro" id="IPR032675">
    <property type="entry name" value="LRR_dom_sf"/>
</dbReference>
<dbReference type="EMBL" id="QGKY02000089">
    <property type="protein sequence ID" value="KAF2615890.1"/>
    <property type="molecule type" value="Genomic_DNA"/>
</dbReference>
<reference evidence="8" key="1">
    <citation type="submission" date="2019-12" db="EMBL/GenBank/DDBJ databases">
        <title>Genome sequencing and annotation of Brassica cretica.</title>
        <authorList>
            <person name="Studholme D.J."/>
            <person name="Sarris P.F."/>
        </authorList>
    </citation>
    <scope>NUCLEOTIDE SEQUENCE</scope>
    <source>
        <strain evidence="8">PFS-102/07</strain>
        <tissue evidence="8">Leaf</tissue>
    </source>
</reference>
<dbReference type="OrthoDB" id="1040804at2759"/>
<dbReference type="Gene3D" id="3.80.10.10">
    <property type="entry name" value="Ribonuclease Inhibitor"/>
    <property type="match status" value="1"/>
</dbReference>
<dbReference type="Pfam" id="PF00560">
    <property type="entry name" value="LRR_1"/>
    <property type="match status" value="2"/>
</dbReference>
<sequence>MCYAGSSLHTLDVGYNRLSGKLPKSLVNCSSLRFLSIEHNKIQDSRLYQIFKSLSSVQTDSRIQTLIALNLSNNAFTGHIPLSLANVTELQSLDLSEKPTLGDYSKRTQDLQGTQITRQPESSFEGNAGLCGFPLKKSCFVINVPPTQQPKEEEDERGGGRGTSFELEGSRYRVWTRTVAIAQVIAFYKPKCFVNIVGSDEPR</sequence>
<protein>
    <submittedName>
        <fullName evidence="8">Uncharacterized protein</fullName>
    </submittedName>
</protein>
<evidence type="ECO:0000313" key="9">
    <source>
        <dbReference type="EMBL" id="KAF3545571.1"/>
    </source>
</evidence>
<comment type="caution">
    <text evidence="8">The sequence shown here is derived from an EMBL/GenBank/DDBJ whole genome shotgun (WGS) entry which is preliminary data.</text>
</comment>
<dbReference type="InterPro" id="IPR046956">
    <property type="entry name" value="RLP23-like"/>
</dbReference>
<keyword evidence="7" id="KW-0325">Glycoprotein</keyword>
<evidence type="ECO:0000313" key="8">
    <source>
        <dbReference type="EMBL" id="KAF2615890.1"/>
    </source>
</evidence>
<keyword evidence="10" id="KW-1185">Reference proteome</keyword>
<proteinExistence type="predicted"/>